<reference evidence="1 2" key="1">
    <citation type="submission" date="2015-12" db="EMBL/GenBank/DDBJ databases">
        <title>The genome of Folsomia candida.</title>
        <authorList>
            <person name="Faddeeva A."/>
            <person name="Derks M.F."/>
            <person name="Anvar Y."/>
            <person name="Smit S."/>
            <person name="Van Straalen N."/>
            <person name="Roelofs D."/>
        </authorList>
    </citation>
    <scope>NUCLEOTIDE SEQUENCE [LARGE SCALE GENOMIC DNA]</scope>
    <source>
        <strain evidence="1 2">VU population</strain>
        <tissue evidence="1">Whole body</tissue>
    </source>
</reference>
<dbReference type="EMBL" id="LNIX01000001">
    <property type="protein sequence ID" value="OXA63209.1"/>
    <property type="molecule type" value="Genomic_DNA"/>
</dbReference>
<protein>
    <submittedName>
        <fullName evidence="1">Uncharacterized protein</fullName>
    </submittedName>
</protein>
<dbReference type="AlphaFoldDB" id="A0A226F086"/>
<gene>
    <name evidence="1" type="ORF">Fcan01_01758</name>
</gene>
<dbReference type="OrthoDB" id="297496at2759"/>
<name>A0A226F086_FOLCA</name>
<accession>A0A226F086</accession>
<comment type="caution">
    <text evidence="1">The sequence shown here is derived from an EMBL/GenBank/DDBJ whole genome shotgun (WGS) entry which is preliminary data.</text>
</comment>
<sequence>MVGAPVNFDLYMRHGDGPLIRVQPMVNTPQPPPPIVLPPPPPPQADLWEQPNGQIKCVFDAIKAHLRWGDNPGETDANMGGSDAFLELMKSLPVQGTCTLGVSPHRTTPIRDKDNRRIAIKWQGDVVKALMYKVQKRMVLSWNGSKKKCTRENCWVNSLDRMIGYCRKDSSKLREFLLLRDATNIQPNIFIHHPDLRMNAFDEENINVYLRSEHIDGKHFPTIVKYIASHPNCRFVIDMSWRFDTTLSPKKFNTFCIAICIMTFLHNNAFSNSTHPKIQLRRGLTIFKNAHWKEVRKILDRNKFKFIVTPATNQLTPNKMFSIRVIKKQDHTYQGDNGNGAVKDGLMTSKTTVHTSGASVGNALPHKPLAQHLETIVMLYQHILDDPVETEIRTRHAEFMGILATLMGTILQQDFKGHPMRPMTEQLTNYNIVFDYNVFTRLFQFKTGCTIVVQREGDGIPIINGKPQFLW</sequence>
<dbReference type="Proteomes" id="UP000198287">
    <property type="component" value="Unassembled WGS sequence"/>
</dbReference>
<evidence type="ECO:0000313" key="1">
    <source>
        <dbReference type="EMBL" id="OXA63209.1"/>
    </source>
</evidence>
<proteinExistence type="predicted"/>
<keyword evidence="2" id="KW-1185">Reference proteome</keyword>
<evidence type="ECO:0000313" key="2">
    <source>
        <dbReference type="Proteomes" id="UP000198287"/>
    </source>
</evidence>
<organism evidence="1 2">
    <name type="scientific">Folsomia candida</name>
    <name type="common">Springtail</name>
    <dbReference type="NCBI Taxonomy" id="158441"/>
    <lineage>
        <taxon>Eukaryota</taxon>
        <taxon>Metazoa</taxon>
        <taxon>Ecdysozoa</taxon>
        <taxon>Arthropoda</taxon>
        <taxon>Hexapoda</taxon>
        <taxon>Collembola</taxon>
        <taxon>Entomobryomorpha</taxon>
        <taxon>Isotomoidea</taxon>
        <taxon>Isotomidae</taxon>
        <taxon>Proisotominae</taxon>
        <taxon>Folsomia</taxon>
    </lineage>
</organism>